<dbReference type="InterPro" id="IPR002201">
    <property type="entry name" value="Glyco_trans_9"/>
</dbReference>
<accession>A0A1A0DJ69</accession>
<dbReference type="Proteomes" id="UP000093796">
    <property type="component" value="Unassembled WGS sequence"/>
</dbReference>
<dbReference type="SUPFAM" id="SSF53756">
    <property type="entry name" value="UDP-Glycosyltransferase/glycogen phosphorylase"/>
    <property type="match status" value="1"/>
</dbReference>
<sequence>MKSLMHSEKTQDVIPQRILVIRLGALGDFVQSFGPFQAIRQAFPAAHITLLTTAPFVELARLSPWFDEVLTDTRPRWTDVPQILALRKMLRGYDRVYDLQTSARTARYFLLAGRPVSWCGHVGEGHLAHLNPWRDEMHTRARQRDQLRMAGIKDVPQPDVSWLRDKGPKLDEPYVLIVPGAAVHRPAKRWPARRYGELAAEISRRGLRPVLVGHETEQPLAQDILKYCPEALNLMGKTTLPELAGLAARAQCAVGNDTGPMHLAAVMGCRCVVLFSADSNPALTAPLGWQAGQVRVLRVRDLALLCVQRVAAALWWRH</sequence>
<dbReference type="CDD" id="cd03789">
    <property type="entry name" value="GT9_LPS_heptosyltransferase"/>
    <property type="match status" value="1"/>
</dbReference>
<name>A0A1A0DJ69_ACEPA</name>
<keyword evidence="1" id="KW-0328">Glycosyltransferase</keyword>
<evidence type="ECO:0000313" key="4">
    <source>
        <dbReference type="Proteomes" id="UP000093796"/>
    </source>
</evidence>
<dbReference type="GO" id="GO:0009244">
    <property type="term" value="P:lipopolysaccharide core region biosynthetic process"/>
    <property type="evidence" value="ECO:0007669"/>
    <property type="project" value="TreeGrafter"/>
</dbReference>
<evidence type="ECO:0000256" key="2">
    <source>
        <dbReference type="ARBA" id="ARBA00022679"/>
    </source>
</evidence>
<comment type="caution">
    <text evidence="3">The sequence shown here is derived from an EMBL/GenBank/DDBJ whole genome shotgun (WGS) entry which is preliminary data.</text>
</comment>
<dbReference type="InterPro" id="IPR051199">
    <property type="entry name" value="LPS_LOS_Heptosyltrfase"/>
</dbReference>
<dbReference type="PATRIC" id="fig|438.15.peg.626"/>
<dbReference type="Gene3D" id="3.40.50.2000">
    <property type="entry name" value="Glycogen Phosphorylase B"/>
    <property type="match status" value="2"/>
</dbReference>
<evidence type="ECO:0000256" key="1">
    <source>
        <dbReference type="ARBA" id="ARBA00022676"/>
    </source>
</evidence>
<protein>
    <recommendedName>
        <fullName evidence="5">Lipopolysaccharide (LPS) heptosyltransferase</fullName>
    </recommendedName>
</protein>
<dbReference type="GO" id="GO:0005829">
    <property type="term" value="C:cytosol"/>
    <property type="evidence" value="ECO:0007669"/>
    <property type="project" value="TreeGrafter"/>
</dbReference>
<dbReference type="GO" id="GO:0008713">
    <property type="term" value="F:ADP-heptose-lipopolysaccharide heptosyltransferase activity"/>
    <property type="evidence" value="ECO:0007669"/>
    <property type="project" value="TreeGrafter"/>
</dbReference>
<dbReference type="RefSeq" id="WP_196767353.1">
    <property type="nucleotide sequence ID" value="NZ_LYUD01000045.1"/>
</dbReference>
<evidence type="ECO:0000313" key="3">
    <source>
        <dbReference type="EMBL" id="OAZ75129.1"/>
    </source>
</evidence>
<reference evidence="3 4" key="1">
    <citation type="submission" date="2016-05" db="EMBL/GenBank/DDBJ databases">
        <title>Genome sequencing of Acetobacter pasteurianus strain SRCM100623.</title>
        <authorList>
            <person name="Song Y.R."/>
        </authorList>
    </citation>
    <scope>NUCLEOTIDE SEQUENCE [LARGE SCALE GENOMIC DNA]</scope>
    <source>
        <strain evidence="3 4">SRCM100623</strain>
    </source>
</reference>
<dbReference type="PANTHER" id="PTHR30160">
    <property type="entry name" value="TETRAACYLDISACCHARIDE 4'-KINASE-RELATED"/>
    <property type="match status" value="1"/>
</dbReference>
<dbReference type="PANTHER" id="PTHR30160:SF1">
    <property type="entry name" value="LIPOPOLYSACCHARIDE 1,2-N-ACETYLGLUCOSAMINETRANSFERASE-RELATED"/>
    <property type="match status" value="1"/>
</dbReference>
<gene>
    <name evidence="3" type="ORF">SRCM100623_00554</name>
</gene>
<dbReference type="AlphaFoldDB" id="A0A1A0DJ69"/>
<proteinExistence type="predicted"/>
<dbReference type="eggNOG" id="COG0859">
    <property type="taxonomic scope" value="Bacteria"/>
</dbReference>
<organism evidence="3 4">
    <name type="scientific">Acetobacter pasteurianus</name>
    <name type="common">Acetobacter turbidans</name>
    <dbReference type="NCBI Taxonomy" id="438"/>
    <lineage>
        <taxon>Bacteria</taxon>
        <taxon>Pseudomonadati</taxon>
        <taxon>Pseudomonadota</taxon>
        <taxon>Alphaproteobacteria</taxon>
        <taxon>Acetobacterales</taxon>
        <taxon>Acetobacteraceae</taxon>
        <taxon>Acetobacter</taxon>
    </lineage>
</organism>
<evidence type="ECO:0008006" key="5">
    <source>
        <dbReference type="Google" id="ProtNLM"/>
    </source>
</evidence>
<keyword evidence="2" id="KW-0808">Transferase</keyword>
<dbReference type="EMBL" id="LYUD01000045">
    <property type="protein sequence ID" value="OAZ75129.1"/>
    <property type="molecule type" value="Genomic_DNA"/>
</dbReference>
<dbReference type="Pfam" id="PF01075">
    <property type="entry name" value="Glyco_transf_9"/>
    <property type="match status" value="1"/>
</dbReference>